<dbReference type="STRING" id="1391654.AKJ09_10045"/>
<reference evidence="2 3" key="1">
    <citation type="submission" date="2015-08" db="EMBL/GenBank/DDBJ databases">
        <authorList>
            <person name="Babu N.S."/>
            <person name="Beckwith C.J."/>
            <person name="Beseler K.G."/>
            <person name="Brison A."/>
            <person name="Carone J.V."/>
            <person name="Caskin T.P."/>
            <person name="Diamond M."/>
            <person name="Durham M.E."/>
            <person name="Foxe J.M."/>
            <person name="Go M."/>
            <person name="Henderson B.A."/>
            <person name="Jones I.B."/>
            <person name="McGettigan J.A."/>
            <person name="Micheletti S.J."/>
            <person name="Nasrallah M.E."/>
            <person name="Ortiz D."/>
            <person name="Piller C.R."/>
            <person name="Privatt S.R."/>
            <person name="Schneider S.L."/>
            <person name="Sharp S."/>
            <person name="Smith T.C."/>
            <person name="Stanton J.D."/>
            <person name="Ullery H.E."/>
            <person name="Wilson R.J."/>
            <person name="Serrano M.G."/>
            <person name="Buck G."/>
            <person name="Lee V."/>
            <person name="Wang Y."/>
            <person name="Carvalho R."/>
            <person name="Voegtly L."/>
            <person name="Shi R."/>
            <person name="Duckworth R."/>
            <person name="Johnson A."/>
            <person name="Loviza R."/>
            <person name="Walstead R."/>
            <person name="Shah Z."/>
            <person name="Kiflezghi M."/>
            <person name="Wade K."/>
            <person name="Ball S.L."/>
            <person name="Bradley K.W."/>
            <person name="Asai D.J."/>
            <person name="Bowman C.A."/>
            <person name="Russell D.A."/>
            <person name="Pope W.H."/>
            <person name="Jacobs-Sera D."/>
            <person name="Hendrix R.W."/>
            <person name="Hatfull G.F."/>
        </authorList>
    </citation>
    <scope>NUCLEOTIDE SEQUENCE [LARGE SCALE GENOMIC DNA]</scope>
    <source>
        <strain evidence="2 3">DSM 27648</strain>
    </source>
</reference>
<name>A0A0K1QCJ7_9BACT</name>
<dbReference type="AlphaFoldDB" id="A0A0K1QCJ7"/>
<accession>A0A0K1QCJ7</accession>
<protein>
    <recommendedName>
        <fullName evidence="1">DUF4833 domain-containing protein</fullName>
    </recommendedName>
</protein>
<dbReference type="Pfam" id="PF16117">
    <property type="entry name" value="DUF4833"/>
    <property type="match status" value="1"/>
</dbReference>
<organism evidence="2 3">
    <name type="scientific">Labilithrix luteola</name>
    <dbReference type="NCBI Taxonomy" id="1391654"/>
    <lineage>
        <taxon>Bacteria</taxon>
        <taxon>Pseudomonadati</taxon>
        <taxon>Myxococcota</taxon>
        <taxon>Polyangia</taxon>
        <taxon>Polyangiales</taxon>
        <taxon>Labilitrichaceae</taxon>
        <taxon>Labilithrix</taxon>
    </lineage>
</organism>
<evidence type="ECO:0000313" key="2">
    <source>
        <dbReference type="EMBL" id="AKV03382.1"/>
    </source>
</evidence>
<dbReference type="RefSeq" id="WP_146654162.1">
    <property type="nucleotide sequence ID" value="NZ_CP012333.1"/>
</dbReference>
<dbReference type="InterPro" id="IPR032269">
    <property type="entry name" value="DUF4833"/>
</dbReference>
<proteinExistence type="predicted"/>
<sequence length="186" mass="20851">MSGRVRGPGTRRSRHITRRSFVLGGIGLAILARAPSAWAVLKTTQTLFRIDRSKNANIVQYDAVLGTPTELDKDTPIIGYWLRRAEDGRRQEFSSLDKMAYGFKVEREKGANAWTLRLNASTDRPIRVFYWNGRWVAQMIIAGATAVLDHLYVASDEGGVMPKVKYVDAFGTEMSTGKKVTERLKS</sequence>
<gene>
    <name evidence="2" type="ORF">AKJ09_10045</name>
</gene>
<dbReference type="EMBL" id="CP012333">
    <property type="protein sequence ID" value="AKV03382.1"/>
    <property type="molecule type" value="Genomic_DNA"/>
</dbReference>
<dbReference type="Proteomes" id="UP000064967">
    <property type="component" value="Chromosome"/>
</dbReference>
<feature type="domain" description="DUF4833" evidence="1">
    <location>
        <begin position="48"/>
        <end position="183"/>
    </location>
</feature>
<keyword evidence="3" id="KW-1185">Reference proteome</keyword>
<dbReference type="OrthoDB" id="9785831at2"/>
<dbReference type="KEGG" id="llu:AKJ09_10045"/>
<dbReference type="InterPro" id="IPR006311">
    <property type="entry name" value="TAT_signal"/>
</dbReference>
<evidence type="ECO:0000313" key="3">
    <source>
        <dbReference type="Proteomes" id="UP000064967"/>
    </source>
</evidence>
<dbReference type="PROSITE" id="PS51318">
    <property type="entry name" value="TAT"/>
    <property type="match status" value="1"/>
</dbReference>
<evidence type="ECO:0000259" key="1">
    <source>
        <dbReference type="Pfam" id="PF16117"/>
    </source>
</evidence>